<protein>
    <submittedName>
        <fullName evidence="1">Uncharacterized protein</fullName>
    </submittedName>
</protein>
<comment type="caution">
    <text evidence="1">The sequence shown here is derived from an EMBL/GenBank/DDBJ whole genome shotgun (WGS) entry which is preliminary data.</text>
</comment>
<evidence type="ECO:0000313" key="1">
    <source>
        <dbReference type="EMBL" id="CCI10909.1"/>
    </source>
</evidence>
<dbReference type="EMBL" id="CAIX01000445">
    <property type="protein sequence ID" value="CCI10909.1"/>
    <property type="molecule type" value="Genomic_DNA"/>
</dbReference>
<name>A0A024FW79_9STRA</name>
<gene>
    <name evidence="1" type="ORF">BN9_119540</name>
</gene>
<dbReference type="Gene3D" id="3.40.50.2000">
    <property type="entry name" value="Glycogen Phosphorylase B"/>
    <property type="match status" value="1"/>
</dbReference>
<dbReference type="InParanoid" id="A0A024FW79"/>
<keyword evidence="2" id="KW-1185">Reference proteome</keyword>
<dbReference type="AlphaFoldDB" id="A0A024FW79"/>
<reference evidence="1 2" key="1">
    <citation type="submission" date="2012-05" db="EMBL/GenBank/DDBJ databases">
        <title>Recombination and specialization in a pathogen metapopulation.</title>
        <authorList>
            <person name="Gardiner A."/>
            <person name="Kemen E."/>
            <person name="Schultz-Larsen T."/>
            <person name="MacLean D."/>
            <person name="Van Oosterhout C."/>
            <person name="Jones J.D.G."/>
        </authorList>
    </citation>
    <scope>NUCLEOTIDE SEQUENCE [LARGE SCALE GENOMIC DNA]</scope>
    <source>
        <strain evidence="1 2">Ac Nc2</strain>
    </source>
</reference>
<evidence type="ECO:0000313" key="2">
    <source>
        <dbReference type="Proteomes" id="UP000053237"/>
    </source>
</evidence>
<accession>A0A024FW79</accession>
<dbReference type="Proteomes" id="UP000053237">
    <property type="component" value="Unassembled WGS sequence"/>
</dbReference>
<organism evidence="1 2">
    <name type="scientific">Albugo candida</name>
    <dbReference type="NCBI Taxonomy" id="65357"/>
    <lineage>
        <taxon>Eukaryota</taxon>
        <taxon>Sar</taxon>
        <taxon>Stramenopiles</taxon>
        <taxon>Oomycota</taxon>
        <taxon>Peronosporomycetes</taxon>
        <taxon>Albuginales</taxon>
        <taxon>Albuginaceae</taxon>
        <taxon>Albugo</taxon>
    </lineage>
</organism>
<proteinExistence type="predicted"/>
<sequence length="145" mass="16808">MLNCRKEIVYMLFDAVNVAMKQWQVEWTNERIMDTTAESSSTYRSYYIGRLPASLNDMMLAKDEQSELENLLRDSYHFFPVCMNDSTSQDSVETLFEAYCKQTLWPVFYNVATVVIHDQVTDAQYFPDPPLAVPPCSLEMTHSAH</sequence>